<dbReference type="Pfam" id="PF05396">
    <property type="entry name" value="Phage_T7_Capsid"/>
    <property type="match status" value="1"/>
</dbReference>
<gene>
    <name evidence="2" type="ORF">ABID12_003080</name>
</gene>
<evidence type="ECO:0000256" key="1">
    <source>
        <dbReference type="SAM" id="MobiDB-lite"/>
    </source>
</evidence>
<feature type="region of interest" description="Disordered" evidence="1">
    <location>
        <begin position="186"/>
        <end position="242"/>
    </location>
</feature>
<feature type="region of interest" description="Disordered" evidence="1">
    <location>
        <begin position="1"/>
        <end position="70"/>
    </location>
</feature>
<evidence type="ECO:0000313" key="3">
    <source>
        <dbReference type="Proteomes" id="UP001549164"/>
    </source>
</evidence>
<protein>
    <recommendedName>
        <fullName evidence="4">Capsid assembly protein</fullName>
    </recommendedName>
</protein>
<dbReference type="EMBL" id="JBEPLY010000011">
    <property type="protein sequence ID" value="MET3601129.1"/>
    <property type="molecule type" value="Genomic_DNA"/>
</dbReference>
<proteinExistence type="predicted"/>
<dbReference type="Proteomes" id="UP001549164">
    <property type="component" value="Unassembled WGS sequence"/>
</dbReference>
<keyword evidence="3" id="KW-1185">Reference proteome</keyword>
<organism evidence="2 3">
    <name type="scientific">Martelella mangrovi</name>
    <dbReference type="NCBI Taxonomy" id="1397477"/>
    <lineage>
        <taxon>Bacteria</taxon>
        <taxon>Pseudomonadati</taxon>
        <taxon>Pseudomonadota</taxon>
        <taxon>Alphaproteobacteria</taxon>
        <taxon>Hyphomicrobiales</taxon>
        <taxon>Aurantimonadaceae</taxon>
        <taxon>Martelella</taxon>
    </lineage>
</organism>
<dbReference type="InterPro" id="IPR008768">
    <property type="entry name" value="Gp9-like"/>
</dbReference>
<name>A0ABV2IE09_9HYPH</name>
<feature type="compositionally biased region" description="Basic and acidic residues" evidence="1">
    <location>
        <begin position="210"/>
        <end position="235"/>
    </location>
</feature>
<feature type="compositionally biased region" description="Low complexity" evidence="1">
    <location>
        <begin position="7"/>
        <end position="23"/>
    </location>
</feature>
<dbReference type="RefSeq" id="WP_354434979.1">
    <property type="nucleotide sequence ID" value="NZ_JBEPLY010000011.1"/>
</dbReference>
<evidence type="ECO:0008006" key="4">
    <source>
        <dbReference type="Google" id="ProtNLM"/>
    </source>
</evidence>
<accession>A0ABV2IE09</accession>
<sequence>METSEGTQAPEAPQETAAAERPAWLPEKFNSPEDFAASYAELERKQSAGAAAPQPVSGAEAQATPEAAKELGNSLEAKGLNIADFYAEYAEHGSLSEESYKKLEEAGRPRAEIDSFIQGQEALMAQQTASIYAEVGGEAKFKAIQQWARATLSPREIEAYNRITESGTFEALRLAVQGMASRYQAANGSEPQLVGGESAGHAEGFGSKQEVIEAMKDPRYRKDPAYQKQVYEKLRAGSPFRP</sequence>
<reference evidence="2 3" key="1">
    <citation type="submission" date="2024-06" db="EMBL/GenBank/DDBJ databases">
        <title>Genomic Encyclopedia of Type Strains, Phase IV (KMG-IV): sequencing the most valuable type-strain genomes for metagenomic binning, comparative biology and taxonomic classification.</title>
        <authorList>
            <person name="Goeker M."/>
        </authorList>
    </citation>
    <scope>NUCLEOTIDE SEQUENCE [LARGE SCALE GENOMIC DNA]</scope>
    <source>
        <strain evidence="2 3">DSM 28102</strain>
    </source>
</reference>
<comment type="caution">
    <text evidence="2">The sequence shown here is derived from an EMBL/GenBank/DDBJ whole genome shotgun (WGS) entry which is preliminary data.</text>
</comment>
<evidence type="ECO:0000313" key="2">
    <source>
        <dbReference type="EMBL" id="MET3601129.1"/>
    </source>
</evidence>